<reference evidence="1 2" key="1">
    <citation type="submission" date="2016-10" db="EMBL/GenBank/DDBJ databases">
        <authorList>
            <person name="de Groot N.N."/>
        </authorList>
    </citation>
    <scope>NUCLEOTIDE SEQUENCE [LARGE SCALE GENOMIC DNA]</scope>
    <source>
        <strain evidence="1 2">DSM 12271</strain>
    </source>
</reference>
<dbReference type="EMBL" id="FOKI01000009">
    <property type="protein sequence ID" value="SFB02956.1"/>
    <property type="molecule type" value="Genomic_DNA"/>
</dbReference>
<dbReference type="Proteomes" id="UP000198619">
    <property type="component" value="Unassembled WGS sequence"/>
</dbReference>
<keyword evidence="2" id="KW-1185">Reference proteome</keyword>
<dbReference type="Gene3D" id="3.40.50.2300">
    <property type="match status" value="2"/>
</dbReference>
<proteinExistence type="predicted"/>
<dbReference type="PROSITE" id="PS51257">
    <property type="entry name" value="PROKAR_LIPOPROTEIN"/>
    <property type="match status" value="1"/>
</dbReference>
<sequence>MVAKKFLSLILGTVVLSTSILVGCGDSKNTADSSKNNLNIGVVQLVEHPALDSAFKGFKEGLESKGFKDGENIHLDFKNAAGDIPTAQTIANDFASSKKDLILAIATPAAQASFNATKDIPILATAVTDHAKAGLVNSMEKPETNVTGTSDMLPIDKQFDLMKKLIPNSKKVGILYNTSEANSEVQLENAKNEASKHNLEIVERGISSSNDVSQALSSIISKVDVVYTLTDNIIASSMPLISSMCLEKNIPIIGGEKAHVESGALATDGIDYYELGFQTALMAVEIINGEKPQDMPIERLKETKLTINEDVAKKMNIQIPEDLKDKAIMIKGGVN</sequence>
<organism evidence="1 2">
    <name type="scientific">Clostridium frigidicarnis</name>
    <dbReference type="NCBI Taxonomy" id="84698"/>
    <lineage>
        <taxon>Bacteria</taxon>
        <taxon>Bacillati</taxon>
        <taxon>Bacillota</taxon>
        <taxon>Clostridia</taxon>
        <taxon>Eubacteriales</taxon>
        <taxon>Clostridiaceae</taxon>
        <taxon>Clostridium</taxon>
    </lineage>
</organism>
<protein>
    <submittedName>
        <fullName evidence="1">Putative ABC transport system substrate-binding protein</fullName>
    </submittedName>
</protein>
<dbReference type="RefSeq" id="WP_090040247.1">
    <property type="nucleotide sequence ID" value="NZ_FOKI01000009.1"/>
</dbReference>
<dbReference type="Pfam" id="PF04392">
    <property type="entry name" value="ABC_sub_bind"/>
    <property type="match status" value="1"/>
</dbReference>
<dbReference type="InterPro" id="IPR028082">
    <property type="entry name" value="Peripla_BP_I"/>
</dbReference>
<dbReference type="PANTHER" id="PTHR35271">
    <property type="entry name" value="ABC TRANSPORTER, SUBSTRATE-BINDING LIPOPROTEIN-RELATED"/>
    <property type="match status" value="1"/>
</dbReference>
<evidence type="ECO:0000313" key="1">
    <source>
        <dbReference type="EMBL" id="SFB02956.1"/>
    </source>
</evidence>
<evidence type="ECO:0000313" key="2">
    <source>
        <dbReference type="Proteomes" id="UP000198619"/>
    </source>
</evidence>
<dbReference type="OrthoDB" id="9776955at2"/>
<name>A0A1I0XR76_9CLOT</name>
<dbReference type="SUPFAM" id="SSF53822">
    <property type="entry name" value="Periplasmic binding protein-like I"/>
    <property type="match status" value="1"/>
</dbReference>
<gene>
    <name evidence="1" type="ORF">SAMN04488528_100966</name>
</gene>
<dbReference type="STRING" id="84698.SAMN04488528_100966"/>
<dbReference type="AlphaFoldDB" id="A0A1I0XR76"/>
<dbReference type="InterPro" id="IPR007487">
    <property type="entry name" value="ABC_transpt-TYRBP-like"/>
</dbReference>
<dbReference type="CDD" id="cd06325">
    <property type="entry name" value="PBP1_ABC_unchar_transporter"/>
    <property type="match status" value="1"/>
</dbReference>
<accession>A0A1I0XR76</accession>
<dbReference type="PANTHER" id="PTHR35271:SF1">
    <property type="entry name" value="ABC TRANSPORTER, SUBSTRATE-BINDING LIPOPROTEIN"/>
    <property type="match status" value="1"/>
</dbReference>